<dbReference type="Gene3D" id="3.40.50.10980">
    <property type="entry name" value="Nibrin, BRCT2 domain"/>
    <property type="match status" value="1"/>
</dbReference>
<keyword evidence="2" id="KW-0227">DNA damage</keyword>
<keyword evidence="4" id="KW-0539">Nucleus</keyword>
<dbReference type="GO" id="GO:0030870">
    <property type="term" value="C:Mre11 complex"/>
    <property type="evidence" value="ECO:0007669"/>
    <property type="project" value="InterPro"/>
</dbReference>
<dbReference type="CDD" id="cd22667">
    <property type="entry name" value="FHA_NBN"/>
    <property type="match status" value="1"/>
</dbReference>
<protein>
    <submittedName>
        <fullName evidence="7">Uncharacterized protein</fullName>
    </submittedName>
</protein>
<evidence type="ECO:0000256" key="5">
    <source>
        <dbReference type="ARBA" id="ARBA00044757"/>
    </source>
</evidence>
<dbReference type="EnsemblMetazoa" id="AATE005974-RA">
    <property type="protein sequence ID" value="AATE005974-PA.1"/>
    <property type="gene ID" value="AATE005974"/>
</dbReference>
<dbReference type="GO" id="GO:0000724">
    <property type="term" value="P:double-strand break repair via homologous recombination"/>
    <property type="evidence" value="ECO:0007669"/>
    <property type="project" value="TreeGrafter"/>
</dbReference>
<dbReference type="InterPro" id="IPR032429">
    <property type="entry name" value="Nibrin_BRCT2"/>
</dbReference>
<comment type="similarity">
    <text evidence="5">Belongs to the Nibrin family.</text>
</comment>
<keyword evidence="3" id="KW-0234">DNA repair</keyword>
<dbReference type="SMART" id="SM00240">
    <property type="entry name" value="FHA"/>
    <property type="match status" value="1"/>
</dbReference>
<dbReference type="PANTHER" id="PTHR12162:SF0">
    <property type="entry name" value="NIBRIN"/>
    <property type="match status" value="1"/>
</dbReference>
<reference evidence="7" key="1">
    <citation type="submission" date="2022-08" db="UniProtKB">
        <authorList>
            <consortium name="EnsemblMetazoa"/>
        </authorList>
    </citation>
    <scope>IDENTIFICATION</scope>
    <source>
        <strain evidence="7">EBRO</strain>
    </source>
</reference>
<dbReference type="Pfam" id="PF16508">
    <property type="entry name" value="NIBRIN_BRCT_II"/>
    <property type="match status" value="1"/>
</dbReference>
<dbReference type="GO" id="GO:0003684">
    <property type="term" value="F:damaged DNA binding"/>
    <property type="evidence" value="ECO:0007669"/>
    <property type="project" value="TreeGrafter"/>
</dbReference>
<proteinExistence type="inferred from homology"/>
<evidence type="ECO:0000256" key="3">
    <source>
        <dbReference type="ARBA" id="ARBA00023204"/>
    </source>
</evidence>
<dbReference type="SUPFAM" id="SSF49879">
    <property type="entry name" value="SMAD/FHA domain"/>
    <property type="match status" value="1"/>
</dbReference>
<evidence type="ECO:0000256" key="4">
    <source>
        <dbReference type="ARBA" id="ARBA00023242"/>
    </source>
</evidence>
<dbReference type="InterPro" id="IPR008984">
    <property type="entry name" value="SMAD_FHA_dom_sf"/>
</dbReference>
<dbReference type="PROSITE" id="PS50006">
    <property type="entry name" value="FHA_DOMAIN"/>
    <property type="match status" value="1"/>
</dbReference>
<dbReference type="Pfam" id="PF00498">
    <property type="entry name" value="FHA"/>
    <property type="match status" value="1"/>
</dbReference>
<dbReference type="InterPro" id="IPR040227">
    <property type="entry name" value="Nibrin-rel"/>
</dbReference>
<accession>A0A182IUY8</accession>
<dbReference type="STRING" id="41427.A0A182IUY8"/>
<comment type="subcellular location">
    <subcellularLocation>
        <location evidence="1">Nucleus</location>
    </subcellularLocation>
</comment>
<evidence type="ECO:0000256" key="1">
    <source>
        <dbReference type="ARBA" id="ARBA00004123"/>
    </source>
</evidence>
<evidence type="ECO:0000313" key="7">
    <source>
        <dbReference type="EnsemblMetazoa" id="AATE005974-PA.1"/>
    </source>
</evidence>
<sequence length="640" mass="71752">MWYLTNKRTGHVYYLIAQPAGHTVGRVNTDLVIQNDDSISRQHALVQPDKDVLKLTDTGSRYGTYVNGNIAKILRISKDQPTELAAGDTVQFGRCGSLWTVGRVNFRCLTSTLAMSNELKAVLQKLRAELLPTYAVGLSHLIMPRITCQQYEDIVKLAGGVCLCVQREKITKTRFVKPTVVTIKLKEFAASQSQSQSLDFLDKQFTARSLRMIPEVEIGLAVLYASTERYCNPAYNFAFNVEVCAEPEPIATEDILAKNSMNSEDTNPRKKIRMEMNTIPETEPSTERFQAVIQNPEVSIARTTATNKSRAESRRRANVLLQAQDDDDLFNFEGIVPRRKPKTACPSVTNVLPTDSEKTSNEDADDLFSLDENLPSQRRRGTNRRVPNARPLATAAPTEGNDRNSKDTPDTQKSGSSNHSLSARFREFMKPIEKSTAAWMSSTMCALKLKSTDDDQSPSVKVKQEPLDSVDGMADEDNRWIAEMSNIFQVQEKSVNLVAHLPPSRETAVGHERSCTLPDGVRNFKAFVKIRNYQAPQTSVGRNAMKVDGKACVEIGVELIHLPASGATEHPHLAHQRQRDGVLGEEDRIRNVFKLVAGDFFGEVDDTHEQFDQPLQPHEQIFQIRTHRHRSWSLDISFIP</sequence>
<dbReference type="VEuPathDB" id="VectorBase:AATE005974"/>
<feature type="compositionally biased region" description="Basic and acidic residues" evidence="6">
    <location>
        <begin position="400"/>
        <end position="410"/>
    </location>
</feature>
<dbReference type="InterPro" id="IPR043014">
    <property type="entry name" value="Nibrin_BRCT2_sf"/>
</dbReference>
<feature type="compositionally biased region" description="Polar residues" evidence="6">
    <location>
        <begin position="411"/>
        <end position="421"/>
    </location>
</feature>
<feature type="region of interest" description="Disordered" evidence="6">
    <location>
        <begin position="339"/>
        <end position="423"/>
    </location>
</feature>
<dbReference type="Gene3D" id="2.60.200.20">
    <property type="match status" value="1"/>
</dbReference>
<organism evidence="7">
    <name type="scientific">Anopheles atroparvus</name>
    <name type="common">European mosquito</name>
    <dbReference type="NCBI Taxonomy" id="41427"/>
    <lineage>
        <taxon>Eukaryota</taxon>
        <taxon>Metazoa</taxon>
        <taxon>Ecdysozoa</taxon>
        <taxon>Arthropoda</taxon>
        <taxon>Hexapoda</taxon>
        <taxon>Insecta</taxon>
        <taxon>Pterygota</taxon>
        <taxon>Neoptera</taxon>
        <taxon>Endopterygota</taxon>
        <taxon>Diptera</taxon>
        <taxon>Nematocera</taxon>
        <taxon>Culicoidea</taxon>
        <taxon>Culicidae</taxon>
        <taxon>Anophelinae</taxon>
        <taxon>Anopheles</taxon>
    </lineage>
</organism>
<name>A0A182IUY8_ANOAO</name>
<evidence type="ECO:0000256" key="6">
    <source>
        <dbReference type="SAM" id="MobiDB-lite"/>
    </source>
</evidence>
<dbReference type="GO" id="GO:0007095">
    <property type="term" value="P:mitotic G2 DNA damage checkpoint signaling"/>
    <property type="evidence" value="ECO:0007669"/>
    <property type="project" value="InterPro"/>
</dbReference>
<dbReference type="InterPro" id="IPR000253">
    <property type="entry name" value="FHA_dom"/>
</dbReference>
<dbReference type="AlphaFoldDB" id="A0A182IUY8"/>
<dbReference type="PANTHER" id="PTHR12162">
    <property type="entry name" value="NIBRIN-RELATED"/>
    <property type="match status" value="1"/>
</dbReference>
<evidence type="ECO:0000256" key="2">
    <source>
        <dbReference type="ARBA" id="ARBA00022763"/>
    </source>
</evidence>